<protein>
    <submittedName>
        <fullName evidence="4">Response regulator</fullName>
    </submittedName>
</protein>
<evidence type="ECO:0000256" key="2">
    <source>
        <dbReference type="PROSITE-ProRule" id="PRU00169"/>
    </source>
</evidence>
<dbReference type="GO" id="GO:0000160">
    <property type="term" value="P:phosphorelay signal transduction system"/>
    <property type="evidence" value="ECO:0007669"/>
    <property type="project" value="InterPro"/>
</dbReference>
<dbReference type="PROSITE" id="PS50110">
    <property type="entry name" value="RESPONSE_REGULATORY"/>
    <property type="match status" value="1"/>
</dbReference>
<keyword evidence="1 2" id="KW-0597">Phosphoprotein</keyword>
<dbReference type="Pfam" id="PF00072">
    <property type="entry name" value="Response_reg"/>
    <property type="match status" value="1"/>
</dbReference>
<evidence type="ECO:0000256" key="1">
    <source>
        <dbReference type="ARBA" id="ARBA00022553"/>
    </source>
</evidence>
<evidence type="ECO:0000313" key="4">
    <source>
        <dbReference type="EMBL" id="QBD75088.1"/>
    </source>
</evidence>
<evidence type="ECO:0000313" key="5">
    <source>
        <dbReference type="Proteomes" id="UP000290365"/>
    </source>
</evidence>
<dbReference type="SUPFAM" id="SSF52172">
    <property type="entry name" value="CheY-like"/>
    <property type="match status" value="1"/>
</dbReference>
<feature type="modified residue" description="4-aspartylphosphate" evidence="2">
    <location>
        <position position="69"/>
    </location>
</feature>
<dbReference type="Gene3D" id="3.40.50.2300">
    <property type="match status" value="1"/>
</dbReference>
<dbReference type="SMART" id="SM00448">
    <property type="entry name" value="REC"/>
    <property type="match status" value="1"/>
</dbReference>
<gene>
    <name evidence="4" type="ORF">EPA93_03395</name>
</gene>
<dbReference type="InterPro" id="IPR001789">
    <property type="entry name" value="Sig_transdc_resp-reg_receiver"/>
</dbReference>
<dbReference type="InterPro" id="IPR050595">
    <property type="entry name" value="Bact_response_regulator"/>
</dbReference>
<dbReference type="Proteomes" id="UP000290365">
    <property type="component" value="Chromosome"/>
</dbReference>
<dbReference type="PANTHER" id="PTHR44591:SF3">
    <property type="entry name" value="RESPONSE REGULATORY DOMAIN-CONTAINING PROTEIN"/>
    <property type="match status" value="1"/>
</dbReference>
<name>A0A4P6JJ28_KTERU</name>
<evidence type="ECO:0000259" key="3">
    <source>
        <dbReference type="PROSITE" id="PS50110"/>
    </source>
</evidence>
<proteinExistence type="predicted"/>
<dbReference type="AlphaFoldDB" id="A0A4P6JJ28"/>
<dbReference type="RefSeq" id="WP_129885687.1">
    <property type="nucleotide sequence ID" value="NZ_CP035758.1"/>
</dbReference>
<dbReference type="InterPro" id="IPR011006">
    <property type="entry name" value="CheY-like_superfamily"/>
</dbReference>
<reference evidence="4 5" key="1">
    <citation type="submission" date="2019-01" db="EMBL/GenBank/DDBJ databases">
        <title>Ktedonosporobacter rubrisoli SCAWS-G2.</title>
        <authorList>
            <person name="Huang Y."/>
            <person name="Yan B."/>
        </authorList>
    </citation>
    <scope>NUCLEOTIDE SEQUENCE [LARGE SCALE GENOMIC DNA]</scope>
    <source>
        <strain evidence="4 5">SCAWS-G2</strain>
    </source>
</reference>
<accession>A0A4P6JJ28</accession>
<dbReference type="OrthoDB" id="9790669at2"/>
<feature type="domain" description="Response regulatory" evidence="3">
    <location>
        <begin position="17"/>
        <end position="136"/>
    </location>
</feature>
<sequence>MDRYGQNVVGNEGQSKLILVIDDSATTRKIVAFCLACAGYQVVAFSDGYEALRWLLRTEEQLPALLFLDLVLPRMNGYQIAHFLKEHPRFAGITIVIIARRCGLVDKLKARLAGASAYLSKPLRTQDIIAHASGYLGPNASL</sequence>
<keyword evidence="5" id="KW-1185">Reference proteome</keyword>
<dbReference type="PANTHER" id="PTHR44591">
    <property type="entry name" value="STRESS RESPONSE REGULATOR PROTEIN 1"/>
    <property type="match status" value="1"/>
</dbReference>
<dbReference type="EMBL" id="CP035758">
    <property type="protein sequence ID" value="QBD75088.1"/>
    <property type="molecule type" value="Genomic_DNA"/>
</dbReference>
<organism evidence="4 5">
    <name type="scientific">Ktedonosporobacter rubrisoli</name>
    <dbReference type="NCBI Taxonomy" id="2509675"/>
    <lineage>
        <taxon>Bacteria</taxon>
        <taxon>Bacillati</taxon>
        <taxon>Chloroflexota</taxon>
        <taxon>Ktedonobacteria</taxon>
        <taxon>Ktedonobacterales</taxon>
        <taxon>Ktedonosporobacteraceae</taxon>
        <taxon>Ktedonosporobacter</taxon>
    </lineage>
</organism>
<dbReference type="KEGG" id="kbs:EPA93_03395"/>